<keyword evidence="13" id="KW-1185">Reference proteome</keyword>
<evidence type="ECO:0000256" key="1">
    <source>
        <dbReference type="ARBA" id="ARBA00001974"/>
    </source>
</evidence>
<protein>
    <recommendedName>
        <fullName evidence="10">Sulfide:quinone oxidoreductase, mitochondrial</fullName>
    </recommendedName>
</protein>
<comment type="subcellular location">
    <subcellularLocation>
        <location evidence="2">Mitochondrion</location>
    </subcellularLocation>
</comment>
<accession>A0A067N2Y1</accession>
<evidence type="ECO:0000313" key="12">
    <source>
        <dbReference type="EMBL" id="KDQ18502.1"/>
    </source>
</evidence>
<dbReference type="InParanoid" id="A0A067N2Y1"/>
<evidence type="ECO:0000256" key="7">
    <source>
        <dbReference type="ARBA" id="ARBA00023002"/>
    </source>
</evidence>
<comment type="similarity">
    <text evidence="9">Belongs to the SQRD family.</text>
</comment>
<dbReference type="InterPro" id="IPR036188">
    <property type="entry name" value="FAD/NAD-bd_sf"/>
</dbReference>
<evidence type="ECO:0000256" key="5">
    <source>
        <dbReference type="ARBA" id="ARBA00022827"/>
    </source>
</evidence>
<keyword evidence="7" id="KW-0560">Oxidoreductase</keyword>
<gene>
    <name evidence="12" type="ORF">BOTBODRAFT_171329</name>
</gene>
<evidence type="ECO:0000259" key="11">
    <source>
        <dbReference type="Pfam" id="PF07992"/>
    </source>
</evidence>
<dbReference type="OrthoDB" id="5376590at2759"/>
<dbReference type="AlphaFoldDB" id="A0A067N2Y1"/>
<dbReference type="EMBL" id="KL198021">
    <property type="protein sequence ID" value="KDQ18502.1"/>
    <property type="molecule type" value="Genomic_DNA"/>
</dbReference>
<dbReference type="FunFam" id="3.50.50.60:FF:000034">
    <property type="entry name" value="sulfide:quinone oxidoreductase, mitochondrial"/>
    <property type="match status" value="1"/>
</dbReference>
<dbReference type="GO" id="GO:0005739">
    <property type="term" value="C:mitochondrion"/>
    <property type="evidence" value="ECO:0007669"/>
    <property type="project" value="UniProtKB-SubCell"/>
</dbReference>
<keyword evidence="4" id="KW-0874">Quinone</keyword>
<dbReference type="SUPFAM" id="SSF51905">
    <property type="entry name" value="FAD/NAD(P)-binding domain"/>
    <property type="match status" value="2"/>
</dbReference>
<dbReference type="Proteomes" id="UP000027195">
    <property type="component" value="Unassembled WGS sequence"/>
</dbReference>
<evidence type="ECO:0000313" key="13">
    <source>
        <dbReference type="Proteomes" id="UP000027195"/>
    </source>
</evidence>
<proteinExistence type="inferred from homology"/>
<feature type="domain" description="FAD/NAD(P)-binding" evidence="11">
    <location>
        <begin position="22"/>
        <end position="134"/>
    </location>
</feature>
<dbReference type="PANTHER" id="PTHR10632:SF2">
    <property type="entry name" value="SULFIDE:QUINONE OXIDOREDUCTASE, MITOCHONDRIAL"/>
    <property type="match status" value="1"/>
</dbReference>
<dbReference type="GO" id="GO:0071949">
    <property type="term" value="F:FAD binding"/>
    <property type="evidence" value="ECO:0007669"/>
    <property type="project" value="TreeGrafter"/>
</dbReference>
<evidence type="ECO:0000256" key="3">
    <source>
        <dbReference type="ARBA" id="ARBA00022630"/>
    </source>
</evidence>
<evidence type="ECO:0000256" key="8">
    <source>
        <dbReference type="ARBA" id="ARBA00023128"/>
    </source>
</evidence>
<dbReference type="InterPro" id="IPR015904">
    <property type="entry name" value="Sulphide_quinone_reductase"/>
</dbReference>
<dbReference type="GO" id="GO:0070224">
    <property type="term" value="F:sulfide:quinone oxidoreductase activity"/>
    <property type="evidence" value="ECO:0007669"/>
    <property type="project" value="TreeGrafter"/>
</dbReference>
<dbReference type="Gene3D" id="3.50.50.60">
    <property type="entry name" value="FAD/NAD(P)-binding domain"/>
    <property type="match status" value="2"/>
</dbReference>
<evidence type="ECO:0000256" key="4">
    <source>
        <dbReference type="ARBA" id="ARBA00022719"/>
    </source>
</evidence>
<keyword evidence="8" id="KW-0496">Mitochondrion</keyword>
<dbReference type="Pfam" id="PF07992">
    <property type="entry name" value="Pyr_redox_2"/>
    <property type="match status" value="1"/>
</dbReference>
<dbReference type="HOGENOM" id="CLU_030742_2_2_1"/>
<evidence type="ECO:0000256" key="6">
    <source>
        <dbReference type="ARBA" id="ARBA00022946"/>
    </source>
</evidence>
<evidence type="ECO:0000256" key="9">
    <source>
        <dbReference type="ARBA" id="ARBA00060891"/>
    </source>
</evidence>
<keyword evidence="3" id="KW-0285">Flavoprotein</keyword>
<reference evidence="13" key="1">
    <citation type="journal article" date="2014" name="Proc. Natl. Acad. Sci. U.S.A.">
        <title>Extensive sampling of basidiomycete genomes demonstrates inadequacy of the white-rot/brown-rot paradigm for wood decay fungi.</title>
        <authorList>
            <person name="Riley R."/>
            <person name="Salamov A.A."/>
            <person name="Brown D.W."/>
            <person name="Nagy L.G."/>
            <person name="Floudas D."/>
            <person name="Held B.W."/>
            <person name="Levasseur A."/>
            <person name="Lombard V."/>
            <person name="Morin E."/>
            <person name="Otillar R."/>
            <person name="Lindquist E.A."/>
            <person name="Sun H."/>
            <person name="LaButti K.M."/>
            <person name="Schmutz J."/>
            <person name="Jabbour D."/>
            <person name="Luo H."/>
            <person name="Baker S.E."/>
            <person name="Pisabarro A.G."/>
            <person name="Walton J.D."/>
            <person name="Blanchette R.A."/>
            <person name="Henrissat B."/>
            <person name="Martin F."/>
            <person name="Cullen D."/>
            <person name="Hibbett D.S."/>
            <person name="Grigoriev I.V."/>
        </authorList>
    </citation>
    <scope>NUCLEOTIDE SEQUENCE [LARGE SCALE GENOMIC DNA]</scope>
    <source>
        <strain evidence="13">FD-172 SS1</strain>
    </source>
</reference>
<name>A0A067N2Y1_BOTB1</name>
<keyword evidence="5" id="KW-0274">FAD</keyword>
<dbReference type="STRING" id="930990.A0A067N2Y1"/>
<dbReference type="PANTHER" id="PTHR10632">
    <property type="entry name" value="SULFIDE:QUINONE OXIDOREDUCTASE"/>
    <property type="match status" value="1"/>
</dbReference>
<dbReference type="InterPro" id="IPR023753">
    <property type="entry name" value="FAD/NAD-binding_dom"/>
</dbReference>
<organism evidence="12 13">
    <name type="scientific">Botryobasidium botryosum (strain FD-172 SS1)</name>
    <dbReference type="NCBI Taxonomy" id="930990"/>
    <lineage>
        <taxon>Eukaryota</taxon>
        <taxon>Fungi</taxon>
        <taxon>Dikarya</taxon>
        <taxon>Basidiomycota</taxon>
        <taxon>Agaricomycotina</taxon>
        <taxon>Agaricomycetes</taxon>
        <taxon>Cantharellales</taxon>
        <taxon>Botryobasidiaceae</taxon>
        <taxon>Botryobasidium</taxon>
    </lineage>
</organism>
<sequence>MTTSIISRGVRYVSTSAKAHHKVLVVGGGSGGLNVANQVYNKYKSEGKKLNEGDIAIVDAAEFHHYQPGWTLVGAGLKEKHDLRRRLTSLIPSYIAHHSENVASFSPETSSLTTTSGASLSYDTLIVAAGLKINFEAIENLPKALADPTSGVSSIYSYETCDKAWSDISSLRTGKAVFTQPAGIIKCAGAPQKIMWMAWDWYRRNNRGDKIDIDFISGMPTMFSVKKYSDALNALRVERGVGGKFEHNLVSIDPANRVASFKTAEGLVEKDYTILHVTPPMGPHDFIKSSPLADAAGWVDVDPATLQHKKPEYKNVFSLGDCSSLPTSKTAAAITAQTPVLVENLTKFLETGEVGKAAYDGYTSCPLLTGYGELMLAEFVYGLKPKETFHELFGIDQVTPRRAFYHLKKDFFPWVYYDRMVNGRWFGPKGISPPTFSS</sequence>
<keyword evidence="6" id="KW-0809">Transit peptide</keyword>
<evidence type="ECO:0000256" key="10">
    <source>
        <dbReference type="ARBA" id="ARBA00070160"/>
    </source>
</evidence>
<evidence type="ECO:0000256" key="2">
    <source>
        <dbReference type="ARBA" id="ARBA00004173"/>
    </source>
</evidence>
<comment type="cofactor">
    <cofactor evidence="1">
        <name>FAD</name>
        <dbReference type="ChEBI" id="CHEBI:57692"/>
    </cofactor>
</comment>
<dbReference type="GO" id="GO:0070221">
    <property type="term" value="P:sulfide oxidation, using sulfide:quinone oxidoreductase"/>
    <property type="evidence" value="ECO:0007669"/>
    <property type="project" value="TreeGrafter"/>
</dbReference>
<dbReference type="FunCoup" id="A0A067N2Y1">
    <property type="interactions" value="243"/>
</dbReference>
<dbReference type="GO" id="GO:0048038">
    <property type="term" value="F:quinone binding"/>
    <property type="evidence" value="ECO:0007669"/>
    <property type="project" value="UniProtKB-KW"/>
</dbReference>